<keyword evidence="2" id="KW-1185">Reference proteome</keyword>
<reference evidence="2" key="1">
    <citation type="journal article" date="2019" name="Int. J. Syst. Evol. Microbiol.">
        <title>The Global Catalogue of Microorganisms (GCM) 10K type strain sequencing project: providing services to taxonomists for standard genome sequencing and annotation.</title>
        <authorList>
            <consortium name="The Broad Institute Genomics Platform"/>
            <consortium name="The Broad Institute Genome Sequencing Center for Infectious Disease"/>
            <person name="Wu L."/>
            <person name="Ma J."/>
        </authorList>
    </citation>
    <scope>NUCLEOTIDE SEQUENCE [LARGE SCALE GENOMIC DNA]</scope>
    <source>
        <strain evidence="2">CCM 7491</strain>
    </source>
</reference>
<dbReference type="InterPro" id="IPR027304">
    <property type="entry name" value="Trigger_fact/SurA_dom_sf"/>
</dbReference>
<evidence type="ECO:0008006" key="3">
    <source>
        <dbReference type="Google" id="ProtNLM"/>
    </source>
</evidence>
<dbReference type="EMBL" id="JBHRVU010000004">
    <property type="protein sequence ID" value="MFC3441136.1"/>
    <property type="molecule type" value="Genomic_DNA"/>
</dbReference>
<comment type="caution">
    <text evidence="1">The sequence shown here is derived from an EMBL/GenBank/DDBJ whole genome shotgun (WGS) entry which is preliminary data.</text>
</comment>
<evidence type="ECO:0000313" key="2">
    <source>
        <dbReference type="Proteomes" id="UP001595681"/>
    </source>
</evidence>
<evidence type="ECO:0000313" key="1">
    <source>
        <dbReference type="EMBL" id="MFC3441136.1"/>
    </source>
</evidence>
<dbReference type="RefSeq" id="WP_380794734.1">
    <property type="nucleotide sequence ID" value="NZ_JBHRVU010000004.1"/>
</dbReference>
<sequence>MGRQWHWLALAASLGGCSDEAPQGQVIARVNGMDITRRELMTEVRAQGNVATRDVAAVQGLLVQRLIDRKLLAAEARKALVDRSPDYQAERRRMEEILLANQMATRLSGQIAEPGPASIDRYIANNPHMFAQRESLLVDQLDFDPRAAEAVPGLGRMPTIDAMAKALSAAGMMAHRHEVMLDSRAATAEGARLLHEWRVGDVMLVRGGAQALIARRSSSSDREEQRRAARMALMQQAQADMVEALAIRLRRDATIGYQPGFAPAVKP</sequence>
<name>A0ABV7NDN3_9SPHN</name>
<protein>
    <recommendedName>
        <fullName evidence="3">Peptidyl-prolyl cis-trans isomerase, EpsD family</fullName>
    </recommendedName>
</protein>
<dbReference type="Proteomes" id="UP001595681">
    <property type="component" value="Unassembled WGS sequence"/>
</dbReference>
<proteinExistence type="predicted"/>
<dbReference type="Gene3D" id="1.10.8.1040">
    <property type="match status" value="1"/>
</dbReference>
<dbReference type="SUPFAM" id="SSF109998">
    <property type="entry name" value="Triger factor/SurA peptide-binding domain-like"/>
    <property type="match status" value="1"/>
</dbReference>
<gene>
    <name evidence="1" type="ORF">ACFOKF_07990</name>
</gene>
<dbReference type="PROSITE" id="PS51257">
    <property type="entry name" value="PROKAR_LIPOPROTEIN"/>
    <property type="match status" value="1"/>
</dbReference>
<accession>A0ABV7NDN3</accession>
<organism evidence="1 2">
    <name type="scientific">Sphingobium rhizovicinum</name>
    <dbReference type="NCBI Taxonomy" id="432308"/>
    <lineage>
        <taxon>Bacteria</taxon>
        <taxon>Pseudomonadati</taxon>
        <taxon>Pseudomonadota</taxon>
        <taxon>Alphaproteobacteria</taxon>
        <taxon>Sphingomonadales</taxon>
        <taxon>Sphingomonadaceae</taxon>
        <taxon>Sphingobium</taxon>
    </lineage>
</organism>